<dbReference type="Gene3D" id="2.60.40.4100">
    <property type="entry name" value="Zona pellucida, ZP-C domain"/>
    <property type="match status" value="1"/>
</dbReference>
<protein>
    <recommendedName>
        <fullName evidence="3">ZP domain-containing protein</fullName>
    </recommendedName>
</protein>
<dbReference type="PROSITE" id="PS51034">
    <property type="entry name" value="ZP_2"/>
    <property type="match status" value="1"/>
</dbReference>
<evidence type="ECO:0000256" key="1">
    <source>
        <dbReference type="ARBA" id="ARBA00022729"/>
    </source>
</evidence>
<evidence type="ECO:0000259" key="3">
    <source>
        <dbReference type="PROSITE" id="PS51034"/>
    </source>
</evidence>
<keyword evidence="1" id="KW-0732">Signal</keyword>
<dbReference type="PANTHER" id="PTHR14002:SF50">
    <property type="entry name" value="ALPHA-TECTORIN-LIKE-RELATED"/>
    <property type="match status" value="1"/>
</dbReference>
<organism evidence="4 5">
    <name type="scientific">Pagothenia borchgrevinki</name>
    <name type="common">Bald rockcod</name>
    <name type="synonym">Trematomus borchgrevinki</name>
    <dbReference type="NCBI Taxonomy" id="8213"/>
    <lineage>
        <taxon>Eukaryota</taxon>
        <taxon>Metazoa</taxon>
        <taxon>Chordata</taxon>
        <taxon>Craniata</taxon>
        <taxon>Vertebrata</taxon>
        <taxon>Euteleostomi</taxon>
        <taxon>Actinopterygii</taxon>
        <taxon>Neopterygii</taxon>
        <taxon>Teleostei</taxon>
        <taxon>Neoteleostei</taxon>
        <taxon>Acanthomorphata</taxon>
        <taxon>Eupercaria</taxon>
        <taxon>Perciformes</taxon>
        <taxon>Notothenioidei</taxon>
        <taxon>Nototheniidae</taxon>
        <taxon>Pagothenia</taxon>
    </lineage>
</organism>
<dbReference type="EMBL" id="JBIYXZ010002076">
    <property type="protein sequence ID" value="KAL3055976.1"/>
    <property type="molecule type" value="Genomic_DNA"/>
</dbReference>
<comment type="caution">
    <text evidence="4">The sequence shown here is derived from an EMBL/GenBank/DDBJ whole genome shotgun (WGS) entry which is preliminary data.</text>
</comment>
<name>A0ABD2GR59_PAGBO</name>
<dbReference type="AlphaFoldDB" id="A0ABD2GR59"/>
<dbReference type="InterPro" id="IPR042235">
    <property type="entry name" value="ZP-C_dom"/>
</dbReference>
<feature type="domain" description="ZP" evidence="3">
    <location>
        <begin position="1"/>
        <end position="185"/>
    </location>
</feature>
<dbReference type="InterPro" id="IPR001507">
    <property type="entry name" value="ZP_dom"/>
</dbReference>
<gene>
    <name evidence="4" type="ORF">OYC64_018643</name>
</gene>
<sequence length="206" mass="23106">MRRSLSDSGMINRQSPVQIDFSCYYAQPEIKSLAIRLKHRAVMQEMTSGEWKYNLTMKAYSDAERNNVIQSDTYIQLDQNIWVEIETEGLNEKVVVVVMDSCWATDQPSPSGALRYDLITNGCANPADQTVKVEGNGLGTSNLFSFNSFQFTGSSADVYLHCKLELCVTQSNACAPICSQGARRRRSAFTKYEDKNPALITMAWSN</sequence>
<dbReference type="PANTHER" id="PTHR14002">
    <property type="entry name" value="ENDOGLIN/TGF-BETA RECEPTOR TYPE III"/>
    <property type="match status" value="1"/>
</dbReference>
<dbReference type="Pfam" id="PF00100">
    <property type="entry name" value="Zona_pellucida"/>
    <property type="match status" value="1"/>
</dbReference>
<keyword evidence="2" id="KW-1015">Disulfide bond</keyword>
<keyword evidence="5" id="KW-1185">Reference proteome</keyword>
<dbReference type="SMART" id="SM00241">
    <property type="entry name" value="ZP"/>
    <property type="match status" value="1"/>
</dbReference>
<evidence type="ECO:0000313" key="5">
    <source>
        <dbReference type="Proteomes" id="UP001619887"/>
    </source>
</evidence>
<evidence type="ECO:0000256" key="2">
    <source>
        <dbReference type="ARBA" id="ARBA00023157"/>
    </source>
</evidence>
<reference evidence="4 5" key="2">
    <citation type="journal article" date="2024" name="G3 (Bethesda)">
        <title>The genome of the cryopelagic Antarctic bald notothen, Trematomus borchgrevinki.</title>
        <authorList>
            <person name="Rayamajhi N."/>
            <person name="Rivera-Colon A.G."/>
            <person name="Minhas B.F."/>
            <person name="Cheng C.C."/>
            <person name="Catchen J.M."/>
        </authorList>
    </citation>
    <scope>NUCLEOTIDE SEQUENCE [LARGE SCALE GENOMIC DNA]</scope>
    <source>
        <strain evidence="4">AGRC-2024</strain>
    </source>
</reference>
<evidence type="ECO:0000313" key="4">
    <source>
        <dbReference type="EMBL" id="KAL3055976.1"/>
    </source>
</evidence>
<proteinExistence type="predicted"/>
<dbReference type="Proteomes" id="UP001619887">
    <property type="component" value="Unassembled WGS sequence"/>
</dbReference>
<accession>A0ABD2GR59</accession>
<reference evidence="4 5" key="1">
    <citation type="journal article" date="2022" name="G3 (Bethesda)">
        <title>Evaluating Illumina-, Nanopore-, and PacBio-based genome assembly strategies with the bald notothen, Trematomus borchgrevinki.</title>
        <authorList>
            <person name="Rayamajhi N."/>
            <person name="Cheng C.C."/>
            <person name="Catchen J.M."/>
        </authorList>
    </citation>
    <scope>NUCLEOTIDE SEQUENCE [LARGE SCALE GENOMIC DNA]</scope>
    <source>
        <strain evidence="4">AGRC-2024</strain>
    </source>
</reference>
<dbReference type="InterPro" id="IPR055355">
    <property type="entry name" value="ZP-C"/>
</dbReference>